<dbReference type="EMBL" id="MSFL01000002">
    <property type="protein sequence ID" value="PWY90673.1"/>
    <property type="molecule type" value="Genomic_DNA"/>
</dbReference>
<reference evidence="1 2" key="1">
    <citation type="submission" date="2016-12" db="EMBL/GenBank/DDBJ databases">
        <title>The genomes of Aspergillus section Nigri reveals drivers in fungal speciation.</title>
        <authorList>
            <consortium name="DOE Joint Genome Institute"/>
            <person name="Vesth T.C."/>
            <person name="Nybo J."/>
            <person name="Theobald S."/>
            <person name="Brandl J."/>
            <person name="Frisvad J.C."/>
            <person name="Nielsen K.F."/>
            <person name="Lyhne E.K."/>
            <person name="Kogle M.E."/>
            <person name="Kuo A."/>
            <person name="Riley R."/>
            <person name="Clum A."/>
            <person name="Nolan M."/>
            <person name="Lipzen A."/>
            <person name="Salamov A."/>
            <person name="Henrissat B."/>
            <person name="Wiebenga A."/>
            <person name="De Vries R.P."/>
            <person name="Grigoriev I.V."/>
            <person name="Mortensen U.H."/>
            <person name="Andersen M.R."/>
            <person name="Baker S.E."/>
        </authorList>
    </citation>
    <scope>NUCLEOTIDE SEQUENCE [LARGE SCALE GENOMIC DNA]</scope>
    <source>
        <strain evidence="1 2">CBS 117.55</strain>
    </source>
</reference>
<dbReference type="OrthoDB" id="4500198at2759"/>
<evidence type="ECO:0000313" key="2">
    <source>
        <dbReference type="Proteomes" id="UP000247233"/>
    </source>
</evidence>
<name>A0A317WWH3_9EURO</name>
<organism evidence="1 2">
    <name type="scientific">Aspergillus heteromorphus CBS 117.55</name>
    <dbReference type="NCBI Taxonomy" id="1448321"/>
    <lineage>
        <taxon>Eukaryota</taxon>
        <taxon>Fungi</taxon>
        <taxon>Dikarya</taxon>
        <taxon>Ascomycota</taxon>
        <taxon>Pezizomycotina</taxon>
        <taxon>Eurotiomycetes</taxon>
        <taxon>Eurotiomycetidae</taxon>
        <taxon>Eurotiales</taxon>
        <taxon>Aspergillaceae</taxon>
        <taxon>Aspergillus</taxon>
        <taxon>Aspergillus subgen. Circumdati</taxon>
    </lineage>
</organism>
<keyword evidence="2" id="KW-1185">Reference proteome</keyword>
<dbReference type="AlphaFoldDB" id="A0A317WWH3"/>
<dbReference type="Proteomes" id="UP000247233">
    <property type="component" value="Unassembled WGS sequence"/>
</dbReference>
<proteinExistence type="predicted"/>
<comment type="caution">
    <text evidence="1">The sequence shown here is derived from an EMBL/GenBank/DDBJ whole genome shotgun (WGS) entry which is preliminary data.</text>
</comment>
<dbReference type="GeneID" id="37064457"/>
<gene>
    <name evidence="1" type="ORF">BO70DRAFT_358123</name>
</gene>
<accession>A0A317WWH3</accession>
<dbReference type="RefSeq" id="XP_025403116.1">
    <property type="nucleotide sequence ID" value="XM_025542220.1"/>
</dbReference>
<dbReference type="VEuPathDB" id="FungiDB:BO70DRAFT_358123"/>
<evidence type="ECO:0000313" key="1">
    <source>
        <dbReference type="EMBL" id="PWY90673.1"/>
    </source>
</evidence>
<protein>
    <submittedName>
        <fullName evidence="1">Uncharacterized protein</fullName>
    </submittedName>
</protein>
<sequence length="119" mass="13580">MLDAEERQIGIGLAKQTFDEEFGALLATQSLRCTPTMFGHWIDEQKLVHEYSGGYLHNIAMEKMPGIPAHEYRDLGRDEQELIKAALISMLGRLFFGYPDRTLCHNTAMPGPFPNYEYL</sequence>